<dbReference type="Proteomes" id="UP001108029">
    <property type="component" value="Unassembled WGS sequence"/>
</dbReference>
<dbReference type="InterPro" id="IPR008775">
    <property type="entry name" value="Phytyl_CoA_dOase-like"/>
</dbReference>
<accession>A0A9Q3Z3X4</accession>
<organism evidence="1 2">
    <name type="scientific">Streptomyces guryensis</name>
    <dbReference type="NCBI Taxonomy" id="2886947"/>
    <lineage>
        <taxon>Bacteria</taxon>
        <taxon>Bacillati</taxon>
        <taxon>Actinomycetota</taxon>
        <taxon>Actinomycetes</taxon>
        <taxon>Kitasatosporales</taxon>
        <taxon>Streptomycetaceae</taxon>
        <taxon>Streptomyces</taxon>
    </lineage>
</organism>
<evidence type="ECO:0000313" key="2">
    <source>
        <dbReference type="Proteomes" id="UP001108029"/>
    </source>
</evidence>
<dbReference type="SUPFAM" id="SSF51197">
    <property type="entry name" value="Clavaminate synthase-like"/>
    <property type="match status" value="1"/>
</dbReference>
<gene>
    <name evidence="1" type="ORF">LJ657_06835</name>
</gene>
<dbReference type="Gene3D" id="2.60.120.620">
    <property type="entry name" value="q2cbj1_9rhob like domain"/>
    <property type="match status" value="1"/>
</dbReference>
<proteinExistence type="predicted"/>
<dbReference type="RefSeq" id="WP_232647371.1">
    <property type="nucleotide sequence ID" value="NZ_JAJSBI010000002.1"/>
</dbReference>
<keyword evidence="1" id="KW-0223">Dioxygenase</keyword>
<keyword evidence="1" id="KW-0560">Oxidoreductase</keyword>
<reference evidence="1" key="1">
    <citation type="submission" date="2021-12" db="EMBL/GenBank/DDBJ databases">
        <authorList>
            <person name="Lee J.-H."/>
            <person name="Kim S.-B."/>
        </authorList>
    </citation>
    <scope>NUCLEOTIDE SEQUENCE</scope>
    <source>
        <strain evidence="1">NR30</strain>
    </source>
</reference>
<evidence type="ECO:0000313" key="1">
    <source>
        <dbReference type="EMBL" id="MCD9873386.1"/>
    </source>
</evidence>
<name>A0A9Q3Z3X4_9ACTN</name>
<dbReference type="EMBL" id="JAJSBI010000002">
    <property type="protein sequence ID" value="MCD9873386.1"/>
    <property type="molecule type" value="Genomic_DNA"/>
</dbReference>
<dbReference type="Pfam" id="PF05721">
    <property type="entry name" value="PhyH"/>
    <property type="match status" value="1"/>
</dbReference>
<comment type="caution">
    <text evidence="1">The sequence shown here is derived from an EMBL/GenBank/DDBJ whole genome shotgun (WGS) entry which is preliminary data.</text>
</comment>
<keyword evidence="2" id="KW-1185">Reference proteome</keyword>
<sequence>MPTSDRLLTSVQMARFVSQGFLRLDAVVPQEINERAVATLADGLPDLPYGIPLDEAFASDTFVHELLALPVVAGAVKSLVGPAPTVDHHAVHVREPHEGQAQPLHGDAIIDVRPDAFDIQLMYYPHEVTADMGGTLSVPGTHLRRINETDIGRVQNLRGQRRLTCPAGTVVLLHHGIWHSGRRNDTARRRYMYKLRLNPTVPQVRLWDTTDLHDQAVTAELGTYFPWCEQATARLEIYNRILLWRALTGDDSFDIEYWVTRVSNRPALRSHA</sequence>
<dbReference type="AlphaFoldDB" id="A0A9Q3Z3X4"/>
<protein>
    <submittedName>
        <fullName evidence="1">Phytanoyl-CoA dioxygenase family protein</fullName>
    </submittedName>
</protein>
<dbReference type="GO" id="GO:0016706">
    <property type="term" value="F:2-oxoglutarate-dependent dioxygenase activity"/>
    <property type="evidence" value="ECO:0007669"/>
    <property type="project" value="UniProtKB-ARBA"/>
</dbReference>